<dbReference type="Pfam" id="PF06977">
    <property type="entry name" value="SdiA-regulated"/>
    <property type="match status" value="1"/>
</dbReference>
<accession>A0A2D1U2W9</accession>
<name>A0A2D1U2W9_9SPHI</name>
<reference evidence="4 5" key="1">
    <citation type="submission" date="2017-10" db="EMBL/GenBank/DDBJ databases">
        <title>Whole genome of Pedobacter ginsengisoli T01R-27 isolated from tomato rhizosphere.</title>
        <authorList>
            <person name="Weon H.-Y."/>
            <person name="Lee S.A."/>
            <person name="Sang M.K."/>
            <person name="Song J."/>
        </authorList>
    </citation>
    <scope>NUCLEOTIDE SEQUENCE [LARGE SCALE GENOMIC DNA]</scope>
    <source>
        <strain evidence="4 5">T01R-27</strain>
    </source>
</reference>
<dbReference type="OrthoDB" id="5292493at2"/>
<dbReference type="KEGG" id="pgs:CPT03_05500"/>
<keyword evidence="3" id="KW-0472">Membrane</keyword>
<proteinExistence type="predicted"/>
<evidence type="ECO:0000256" key="2">
    <source>
        <dbReference type="ARBA" id="ARBA00022475"/>
    </source>
</evidence>
<dbReference type="EMBL" id="CP024091">
    <property type="protein sequence ID" value="ATP55956.1"/>
    <property type="molecule type" value="Genomic_DNA"/>
</dbReference>
<dbReference type="RefSeq" id="WP_099437898.1">
    <property type="nucleotide sequence ID" value="NZ_CP024091.1"/>
</dbReference>
<organism evidence="4 5">
    <name type="scientific">Pedobacter ginsengisoli</name>
    <dbReference type="NCBI Taxonomy" id="363852"/>
    <lineage>
        <taxon>Bacteria</taxon>
        <taxon>Pseudomonadati</taxon>
        <taxon>Bacteroidota</taxon>
        <taxon>Sphingobacteriia</taxon>
        <taxon>Sphingobacteriales</taxon>
        <taxon>Sphingobacteriaceae</taxon>
        <taxon>Pedobacter</taxon>
    </lineage>
</organism>
<dbReference type="AlphaFoldDB" id="A0A2D1U2W9"/>
<sequence length="289" mass="32805">MKRIYPKCLYLIIVLALFGAYACKSPFGKYTSPKGYDLTKPDKFNMPSSLLEISGIAFHDSNSDTIYSIQDEEGKLFRQKWDVKEQKNLKFGSRGDYEDLSIFHDRVFVLKSNGALFSFPFSEATKEKSDLVKETKHLVPKAEYESLYADAATSKLYVLCKNCPVDKKAKTATGYILDYQPSKDTLVAAGSFKIDLKQIKAIYPKFRTELRASAMAKNPKTNDWYIISSVSKLLVITDDKWNVKEAHHLSSSIFNQPEGIAFDKNLNLYISNEGDELTDGNIIKFKYTP</sequence>
<evidence type="ECO:0000313" key="5">
    <source>
        <dbReference type="Proteomes" id="UP000223749"/>
    </source>
</evidence>
<keyword evidence="2" id="KW-1003">Cell membrane</keyword>
<keyword evidence="5" id="KW-1185">Reference proteome</keyword>
<dbReference type="PROSITE" id="PS51257">
    <property type="entry name" value="PROKAR_LIPOPROTEIN"/>
    <property type="match status" value="1"/>
</dbReference>
<comment type="subcellular location">
    <subcellularLocation>
        <location evidence="1">Cell membrane</location>
    </subcellularLocation>
</comment>
<dbReference type="Proteomes" id="UP000223749">
    <property type="component" value="Chromosome"/>
</dbReference>
<dbReference type="InterPro" id="IPR009722">
    <property type="entry name" value="YjiK/CarP"/>
</dbReference>
<evidence type="ECO:0000256" key="3">
    <source>
        <dbReference type="ARBA" id="ARBA00023136"/>
    </source>
</evidence>
<dbReference type="GO" id="GO:0005886">
    <property type="term" value="C:plasma membrane"/>
    <property type="evidence" value="ECO:0007669"/>
    <property type="project" value="UniProtKB-SubCell"/>
</dbReference>
<gene>
    <name evidence="4" type="ORF">CPT03_05500</name>
</gene>
<evidence type="ECO:0000313" key="4">
    <source>
        <dbReference type="EMBL" id="ATP55956.1"/>
    </source>
</evidence>
<evidence type="ECO:0000256" key="1">
    <source>
        <dbReference type="ARBA" id="ARBA00004236"/>
    </source>
</evidence>
<protein>
    <submittedName>
        <fullName evidence="4">SdiA-regulated family protein</fullName>
    </submittedName>
</protein>